<dbReference type="Pfam" id="PF13649">
    <property type="entry name" value="Methyltransf_25"/>
    <property type="match status" value="1"/>
</dbReference>
<accession>A0AA97I442</accession>
<dbReference type="AlphaFoldDB" id="A0AA97I442"/>
<keyword evidence="1 4" id="KW-0489">Methyltransferase</keyword>
<feature type="domain" description="Methyltransferase" evidence="3">
    <location>
        <begin position="44"/>
        <end position="137"/>
    </location>
</feature>
<dbReference type="RefSeq" id="WP_317137702.1">
    <property type="nucleotide sequence ID" value="NZ_CP043875.1"/>
</dbReference>
<name>A0AA97I442_9EURY</name>
<proteinExistence type="predicted"/>
<dbReference type="PANTHER" id="PTHR43861">
    <property type="entry name" value="TRANS-ACONITATE 2-METHYLTRANSFERASE-RELATED"/>
    <property type="match status" value="1"/>
</dbReference>
<dbReference type="GO" id="GO:0032259">
    <property type="term" value="P:methylation"/>
    <property type="evidence" value="ECO:0007669"/>
    <property type="project" value="UniProtKB-KW"/>
</dbReference>
<dbReference type="KEGG" id="mefw:F1737_05090"/>
<dbReference type="InterPro" id="IPR029063">
    <property type="entry name" value="SAM-dependent_MTases_sf"/>
</dbReference>
<dbReference type="PANTHER" id="PTHR43861:SF1">
    <property type="entry name" value="TRANS-ACONITATE 2-METHYLTRANSFERASE"/>
    <property type="match status" value="1"/>
</dbReference>
<protein>
    <submittedName>
        <fullName evidence="4">Class I SAM-dependent methyltransferase</fullName>
    </submittedName>
</protein>
<evidence type="ECO:0000313" key="4">
    <source>
        <dbReference type="EMBL" id="WOF16124.1"/>
    </source>
</evidence>
<evidence type="ECO:0000256" key="1">
    <source>
        <dbReference type="ARBA" id="ARBA00022603"/>
    </source>
</evidence>
<dbReference type="Proteomes" id="UP001301797">
    <property type="component" value="Chromosome"/>
</dbReference>
<dbReference type="CDD" id="cd02440">
    <property type="entry name" value="AdoMet_MTases"/>
    <property type="match status" value="1"/>
</dbReference>
<dbReference type="GeneID" id="85229530"/>
<evidence type="ECO:0000313" key="5">
    <source>
        <dbReference type="Proteomes" id="UP001301797"/>
    </source>
</evidence>
<dbReference type="EMBL" id="CP043875">
    <property type="protein sequence ID" value="WOF16124.1"/>
    <property type="molecule type" value="Genomic_DNA"/>
</dbReference>
<dbReference type="InterPro" id="IPR041698">
    <property type="entry name" value="Methyltransf_25"/>
</dbReference>
<keyword evidence="2" id="KW-0808">Transferase</keyword>
<evidence type="ECO:0000256" key="2">
    <source>
        <dbReference type="ARBA" id="ARBA00022679"/>
    </source>
</evidence>
<gene>
    <name evidence="4" type="ORF">F1737_05090</name>
</gene>
<reference evidence="4 5" key="1">
    <citation type="submission" date="2019-09" db="EMBL/GenBank/DDBJ databases">
        <title>The complete genome of Methanoplanus sp. FWC-SCC4.</title>
        <authorList>
            <person name="Chen S.-C."/>
            <person name="Zhou Y.-Z."/>
            <person name="Lai M.-C."/>
        </authorList>
    </citation>
    <scope>NUCLEOTIDE SEQUENCE [LARGE SCALE GENOMIC DNA]</scope>
    <source>
        <strain evidence="4 5">FWC-SCC4</strain>
    </source>
</reference>
<dbReference type="Gene3D" id="3.40.50.150">
    <property type="entry name" value="Vaccinia Virus protein VP39"/>
    <property type="match status" value="1"/>
</dbReference>
<evidence type="ECO:0000259" key="3">
    <source>
        <dbReference type="Pfam" id="PF13649"/>
    </source>
</evidence>
<organism evidence="4 5">
    <name type="scientific">Methanochimaera problematica</name>
    <dbReference type="NCBI Taxonomy" id="2609417"/>
    <lineage>
        <taxon>Archaea</taxon>
        <taxon>Methanobacteriati</taxon>
        <taxon>Methanobacteriota</taxon>
        <taxon>Stenosarchaea group</taxon>
        <taxon>Methanomicrobia</taxon>
        <taxon>Methanomicrobiales</taxon>
        <taxon>Methanomicrobiaceae</taxon>
        <taxon>Methanochimaera</taxon>
    </lineage>
</organism>
<dbReference type="SUPFAM" id="SSF53335">
    <property type="entry name" value="S-adenosyl-L-methionine-dependent methyltransferases"/>
    <property type="match status" value="1"/>
</dbReference>
<dbReference type="GO" id="GO:0008168">
    <property type="term" value="F:methyltransferase activity"/>
    <property type="evidence" value="ECO:0007669"/>
    <property type="project" value="UniProtKB-KW"/>
</dbReference>
<sequence length="222" mass="25455">MEKGKEHFDGIENEYERMIIKIIPSAEDFFGSALSFVPDKKIRVLELGSGTGFVTSMIIEKNKYVDITCIDLSPGMLEVAMKKPELSDVCFIAGDFREIWGEGNFDVVITTLCLHHLPGQDREMIIKKIYDSLNKGGVFINGDVFTAGNSNEEKMNLEWWKENMIENGLPLDEADSMIQKRINNSQYFDTIHGYYRKMKSAGFKDIYHPYKNRIYSTFAGFK</sequence>
<keyword evidence="5" id="KW-1185">Reference proteome</keyword>